<dbReference type="Proteomes" id="UP000283374">
    <property type="component" value="Unassembled WGS sequence"/>
</dbReference>
<sequence>MVDFALIGALVTVLFVAIVQLTLVLHVRNTLIDSASEGARYGALAGNDTGDAVARTRLLVDSALSSRFADDVSARRVERDGLALVEVDVTAPLPVIGFVGAVGSMTVHGHALAEIP</sequence>
<dbReference type="Pfam" id="PF07811">
    <property type="entry name" value="TadE"/>
    <property type="match status" value="1"/>
</dbReference>
<keyword evidence="1" id="KW-0812">Transmembrane</keyword>
<organism evidence="3 4">
    <name type="scientific">Cellulomonas rhizosphaerae</name>
    <dbReference type="NCBI Taxonomy" id="2293719"/>
    <lineage>
        <taxon>Bacteria</taxon>
        <taxon>Bacillati</taxon>
        <taxon>Actinomycetota</taxon>
        <taxon>Actinomycetes</taxon>
        <taxon>Micrococcales</taxon>
        <taxon>Cellulomonadaceae</taxon>
        <taxon>Cellulomonas</taxon>
    </lineage>
</organism>
<dbReference type="RefSeq" id="WP_118767629.1">
    <property type="nucleotide sequence ID" value="NZ_QWKP01000204.1"/>
</dbReference>
<dbReference type="EMBL" id="QWKP01000204">
    <property type="protein sequence ID" value="RHA39539.1"/>
    <property type="molecule type" value="Genomic_DNA"/>
</dbReference>
<keyword evidence="4" id="KW-1185">Reference proteome</keyword>
<protein>
    <submittedName>
        <fullName evidence="3">Pilus assembly protein</fullName>
    </submittedName>
</protein>
<dbReference type="AlphaFoldDB" id="A0A413RKD7"/>
<evidence type="ECO:0000256" key="1">
    <source>
        <dbReference type="SAM" id="Phobius"/>
    </source>
</evidence>
<keyword evidence="1" id="KW-1133">Transmembrane helix</keyword>
<accession>A0A413RKD7</accession>
<proteinExistence type="predicted"/>
<gene>
    <name evidence="3" type="ORF">D1825_11730</name>
</gene>
<reference evidence="3 4" key="1">
    <citation type="submission" date="2018-08" db="EMBL/GenBank/DDBJ databases">
        <title>Cellulomonas rhizosphaerae sp. nov., a novel actinomycete isolated from soil.</title>
        <authorList>
            <person name="Tian Y."/>
        </authorList>
    </citation>
    <scope>NUCLEOTIDE SEQUENCE [LARGE SCALE GENOMIC DNA]</scope>
    <source>
        <strain evidence="3 4">NEAU-TCZ24</strain>
    </source>
</reference>
<feature type="transmembrane region" description="Helical" evidence="1">
    <location>
        <begin position="6"/>
        <end position="27"/>
    </location>
</feature>
<evidence type="ECO:0000313" key="3">
    <source>
        <dbReference type="EMBL" id="RHA39539.1"/>
    </source>
</evidence>
<feature type="domain" description="TadE-like" evidence="2">
    <location>
        <begin position="1"/>
        <end position="40"/>
    </location>
</feature>
<keyword evidence="1" id="KW-0472">Membrane</keyword>
<name>A0A413RKD7_9CELL</name>
<dbReference type="InterPro" id="IPR012495">
    <property type="entry name" value="TadE-like_dom"/>
</dbReference>
<comment type="caution">
    <text evidence="3">The sequence shown here is derived from an EMBL/GenBank/DDBJ whole genome shotgun (WGS) entry which is preliminary data.</text>
</comment>
<dbReference type="OrthoDB" id="3254574at2"/>
<evidence type="ECO:0000259" key="2">
    <source>
        <dbReference type="Pfam" id="PF07811"/>
    </source>
</evidence>
<evidence type="ECO:0000313" key="4">
    <source>
        <dbReference type="Proteomes" id="UP000283374"/>
    </source>
</evidence>